<dbReference type="Gene3D" id="2.60.450.10">
    <property type="entry name" value="Lipopolysaccharide (LPS) transport protein A like domain"/>
    <property type="match status" value="1"/>
</dbReference>
<dbReference type="AlphaFoldDB" id="A0A317PM02"/>
<evidence type="ECO:0000256" key="2">
    <source>
        <dbReference type="SAM" id="SignalP"/>
    </source>
</evidence>
<proteinExistence type="predicted"/>
<feature type="domain" description="Organic solvent tolerance-like N-terminal" evidence="3">
    <location>
        <begin position="57"/>
        <end position="170"/>
    </location>
</feature>
<dbReference type="GO" id="GO:0015920">
    <property type="term" value="P:lipopolysaccharide transport"/>
    <property type="evidence" value="ECO:0007669"/>
    <property type="project" value="TreeGrafter"/>
</dbReference>
<dbReference type="InterPro" id="IPR052037">
    <property type="entry name" value="LPS_export_LptA"/>
</dbReference>
<evidence type="ECO:0000259" key="3">
    <source>
        <dbReference type="Pfam" id="PF03968"/>
    </source>
</evidence>
<evidence type="ECO:0000313" key="4">
    <source>
        <dbReference type="EMBL" id="PWW00077.1"/>
    </source>
</evidence>
<keyword evidence="5" id="KW-1185">Reference proteome</keyword>
<dbReference type="Proteomes" id="UP000246352">
    <property type="component" value="Unassembled WGS sequence"/>
</dbReference>
<feature type="signal peptide" evidence="2">
    <location>
        <begin position="1"/>
        <end position="38"/>
    </location>
</feature>
<feature type="chain" id="PRO_5016233848" evidence="2">
    <location>
        <begin position="39"/>
        <end position="193"/>
    </location>
</feature>
<keyword evidence="1 2" id="KW-0732">Signal</keyword>
<comment type="caution">
    <text evidence="4">The sequence shown here is derived from an EMBL/GenBank/DDBJ whole genome shotgun (WGS) entry which is preliminary data.</text>
</comment>
<evidence type="ECO:0000313" key="5">
    <source>
        <dbReference type="Proteomes" id="UP000246352"/>
    </source>
</evidence>
<protein>
    <submittedName>
        <fullName evidence="4">Lipopolysaccharide export system protein LptA</fullName>
    </submittedName>
</protein>
<dbReference type="GO" id="GO:0009279">
    <property type="term" value="C:cell outer membrane"/>
    <property type="evidence" value="ECO:0007669"/>
    <property type="project" value="TreeGrafter"/>
</dbReference>
<accession>A0A317PM02</accession>
<dbReference type="PANTHER" id="PTHR36504">
    <property type="entry name" value="LIPOPOLYSACCHARIDE EXPORT SYSTEM PROTEIN LPTA"/>
    <property type="match status" value="1"/>
</dbReference>
<dbReference type="GO" id="GO:0030288">
    <property type="term" value="C:outer membrane-bounded periplasmic space"/>
    <property type="evidence" value="ECO:0007669"/>
    <property type="project" value="TreeGrafter"/>
</dbReference>
<dbReference type="Pfam" id="PF03968">
    <property type="entry name" value="LptD_N"/>
    <property type="match status" value="1"/>
</dbReference>
<gene>
    <name evidence="4" type="ORF">DFR52_103279</name>
</gene>
<sequence length="193" mass="20575">MIQARRHNKMGFIHTSRSALLLAAALALGIGAAQPAWAQESGSRMTGLALKSDQPIQIESDKLEINEKDKRAVFTGNVKVTQDDMLLQAGLMTVYYKTSGDSVASGASDIDRINVSNKVLLRSGTQTATADTGAFDMGAQTMVLSGDKVVLTDGDNIFIGCKLTVQMQSGEAQLDACGGRVMIQLDPKSRPKK</sequence>
<dbReference type="InterPro" id="IPR005653">
    <property type="entry name" value="OstA-like_N"/>
</dbReference>
<dbReference type="EMBL" id="QGTR01000003">
    <property type="protein sequence ID" value="PWW00077.1"/>
    <property type="molecule type" value="Genomic_DNA"/>
</dbReference>
<reference evidence="4 5" key="1">
    <citation type="submission" date="2018-05" db="EMBL/GenBank/DDBJ databases">
        <title>Genomic Encyclopedia of Type Strains, Phase IV (KMG-IV): sequencing the most valuable type-strain genomes for metagenomic binning, comparative biology and taxonomic classification.</title>
        <authorList>
            <person name="Goeker M."/>
        </authorList>
    </citation>
    <scope>NUCLEOTIDE SEQUENCE [LARGE SCALE GENOMIC DNA]</scope>
    <source>
        <strain evidence="4 5">DSM 16791</strain>
    </source>
</reference>
<organism evidence="4 5">
    <name type="scientific">Hoeflea marina</name>
    <dbReference type="NCBI Taxonomy" id="274592"/>
    <lineage>
        <taxon>Bacteria</taxon>
        <taxon>Pseudomonadati</taxon>
        <taxon>Pseudomonadota</taxon>
        <taxon>Alphaproteobacteria</taxon>
        <taxon>Hyphomicrobiales</taxon>
        <taxon>Rhizobiaceae</taxon>
        <taxon>Hoeflea</taxon>
    </lineage>
</organism>
<evidence type="ECO:0000256" key="1">
    <source>
        <dbReference type="ARBA" id="ARBA00022729"/>
    </source>
</evidence>
<dbReference type="PANTHER" id="PTHR36504:SF1">
    <property type="entry name" value="LIPOPOLYSACCHARIDE EXPORT SYSTEM PROTEIN LPTA"/>
    <property type="match status" value="1"/>
</dbReference>
<dbReference type="GO" id="GO:0017089">
    <property type="term" value="F:glycolipid transfer activity"/>
    <property type="evidence" value="ECO:0007669"/>
    <property type="project" value="TreeGrafter"/>
</dbReference>
<name>A0A317PM02_9HYPH</name>